<dbReference type="InterPro" id="IPR009051">
    <property type="entry name" value="Helical_ferredxn"/>
</dbReference>
<keyword evidence="2 6" id="KW-0479">Metal-binding</keyword>
<dbReference type="RefSeq" id="WP_313916197.1">
    <property type="nucleotide sequence ID" value="NZ_CP135076.1"/>
</dbReference>
<accession>A0ABZ0B9I4</accession>
<evidence type="ECO:0000256" key="2">
    <source>
        <dbReference type="ARBA" id="ARBA00022723"/>
    </source>
</evidence>
<feature type="domain" description="4Fe-4S ferredoxin-type" evidence="7">
    <location>
        <begin position="67"/>
        <end position="96"/>
    </location>
</feature>
<dbReference type="SUPFAM" id="SSF54862">
    <property type="entry name" value="4Fe-4S ferredoxins"/>
    <property type="match status" value="1"/>
</dbReference>
<keyword evidence="6" id="KW-0813">Transport</keyword>
<keyword evidence="9" id="KW-1185">Reference proteome</keyword>
<comment type="cofactor">
    <cofactor evidence="6">
        <name>[4Fe-4S] cluster</name>
        <dbReference type="ChEBI" id="CHEBI:49883"/>
    </cofactor>
    <text evidence="6">Binds 2 [4Fe-4S] clusters.</text>
</comment>
<evidence type="ECO:0000256" key="6">
    <source>
        <dbReference type="PIRNR" id="PIRNR000139"/>
    </source>
</evidence>
<keyword evidence="4 6" id="KW-0408">Iron</keyword>
<evidence type="ECO:0000256" key="3">
    <source>
        <dbReference type="ARBA" id="ARBA00022737"/>
    </source>
</evidence>
<dbReference type="Pfam" id="PF02754">
    <property type="entry name" value="CCG"/>
    <property type="match status" value="2"/>
</dbReference>
<keyword evidence="6" id="KW-0249">Electron transport</keyword>
<name>A0ABZ0B9I4_9SPHN</name>
<comment type="catalytic activity">
    <reaction evidence="6">
        <text>(R)-lactate + A = pyruvate + AH2</text>
        <dbReference type="Rhea" id="RHEA:15089"/>
        <dbReference type="ChEBI" id="CHEBI:13193"/>
        <dbReference type="ChEBI" id="CHEBI:15361"/>
        <dbReference type="ChEBI" id="CHEBI:16004"/>
        <dbReference type="ChEBI" id="CHEBI:17499"/>
    </reaction>
</comment>
<dbReference type="Pfam" id="PF13183">
    <property type="entry name" value="Fer4_8"/>
    <property type="match status" value="1"/>
</dbReference>
<dbReference type="InterPro" id="IPR017896">
    <property type="entry name" value="4Fe4S_Fe-S-bd"/>
</dbReference>
<dbReference type="Proteomes" id="UP001302249">
    <property type="component" value="Chromosome"/>
</dbReference>
<dbReference type="InterPro" id="IPR017900">
    <property type="entry name" value="4Fe4S_Fe_S_CS"/>
</dbReference>
<comment type="catalytic activity">
    <reaction evidence="6">
        <text>glycolate + A = glyoxylate + AH2</text>
        <dbReference type="Rhea" id="RHEA:21264"/>
        <dbReference type="ChEBI" id="CHEBI:13193"/>
        <dbReference type="ChEBI" id="CHEBI:17499"/>
        <dbReference type="ChEBI" id="CHEBI:29805"/>
        <dbReference type="ChEBI" id="CHEBI:36655"/>
        <dbReference type="EC" id="1.1.99.14"/>
    </reaction>
</comment>
<evidence type="ECO:0000256" key="1">
    <source>
        <dbReference type="ARBA" id="ARBA00022485"/>
    </source>
</evidence>
<keyword evidence="3" id="KW-0677">Repeat</keyword>
<protein>
    <recommendedName>
        <fullName evidence="6">Glycolate oxidase iron-sulfur subunit</fullName>
        <ecNumber evidence="6">1.1.99.14</ecNumber>
    </recommendedName>
</protein>
<dbReference type="PANTHER" id="PTHR32479:SF17">
    <property type="entry name" value="GLYCOLATE OXIDASE IRON-SULFUR SUBUNIT"/>
    <property type="match status" value="1"/>
</dbReference>
<dbReference type="EMBL" id="CP135076">
    <property type="protein sequence ID" value="WNO54082.1"/>
    <property type="molecule type" value="Genomic_DNA"/>
</dbReference>
<dbReference type="NCBIfam" id="NF008434">
    <property type="entry name" value="PRK11274.1"/>
    <property type="match status" value="1"/>
</dbReference>
<evidence type="ECO:0000256" key="4">
    <source>
        <dbReference type="ARBA" id="ARBA00023004"/>
    </source>
</evidence>
<dbReference type="PROSITE" id="PS00198">
    <property type="entry name" value="4FE4S_FER_1"/>
    <property type="match status" value="1"/>
</dbReference>
<dbReference type="InterPro" id="IPR012257">
    <property type="entry name" value="Glc_ox_4Fe-4S"/>
</dbReference>
<organism evidence="8 9">
    <name type="scientific">Stakelama saccharophila</name>
    <dbReference type="NCBI Taxonomy" id="3075605"/>
    <lineage>
        <taxon>Bacteria</taxon>
        <taxon>Pseudomonadati</taxon>
        <taxon>Pseudomonadota</taxon>
        <taxon>Alphaproteobacteria</taxon>
        <taxon>Sphingomonadales</taxon>
        <taxon>Sphingomonadaceae</taxon>
        <taxon>Stakelama</taxon>
    </lineage>
</organism>
<keyword evidence="8" id="KW-0560">Oxidoreductase</keyword>
<dbReference type="InterPro" id="IPR004017">
    <property type="entry name" value="Cys_rich_dom"/>
</dbReference>
<evidence type="ECO:0000313" key="8">
    <source>
        <dbReference type="EMBL" id="WNO54082.1"/>
    </source>
</evidence>
<gene>
    <name evidence="8" type="primary">glcF</name>
    <name evidence="8" type="ORF">RPR59_02145</name>
</gene>
<reference evidence="8 9" key="1">
    <citation type="submission" date="2023-09" db="EMBL/GenBank/DDBJ databases">
        <authorList>
            <person name="Rey-Velasco X."/>
        </authorList>
    </citation>
    <scope>NUCLEOTIDE SEQUENCE [LARGE SCALE GENOMIC DNA]</scope>
    <source>
        <strain evidence="8 9">W311</strain>
    </source>
</reference>
<feature type="domain" description="4Fe-4S ferredoxin-type" evidence="7">
    <location>
        <begin position="16"/>
        <end position="45"/>
    </location>
</feature>
<dbReference type="GO" id="GO:0019154">
    <property type="term" value="F:glycolate dehydrogenase activity"/>
    <property type="evidence" value="ECO:0007669"/>
    <property type="project" value="UniProtKB-EC"/>
</dbReference>
<comment type="function">
    <text evidence="6">Component of a complex that catalyzes the oxidation of glycolate to glyoxylate.</text>
</comment>
<evidence type="ECO:0000313" key="9">
    <source>
        <dbReference type="Proteomes" id="UP001302249"/>
    </source>
</evidence>
<evidence type="ECO:0000259" key="7">
    <source>
        <dbReference type="PROSITE" id="PS51379"/>
    </source>
</evidence>
<dbReference type="EC" id="1.1.99.14" evidence="6"/>
<dbReference type="Gene3D" id="1.10.1060.10">
    <property type="entry name" value="Alpha-helical ferredoxin"/>
    <property type="match status" value="1"/>
</dbReference>
<evidence type="ECO:0000256" key="5">
    <source>
        <dbReference type="ARBA" id="ARBA00023014"/>
    </source>
</evidence>
<sequence>MQTRFSPEQLADPTTHESETVIRRCVHCGFCTATCPTYVLLGDELDSPRGRITLMKEMLERGETPTREVVTHVDRCLSCLACETTCPSGVSYRRLVDHARSYIEATYRRPLGDRMLRGMLAAILPYRRRFATAARLGRMVRPLAPVMERWEALRPLAAMLRLSRRPPPVPAYRACRTAPVRRRVAMLEGCVEPVMGAHVQATARRLLERMGCEIVTVSGAGCCGAMPQHLGQGERAEDFARANVDAWSRAIAAGVDTIVVTASGCGSVLKDYGHLLRSDARYVEAAQRISARVRDVTELVAELGLPDGVLGDDAPVVAYHPACSLQHGQRVRDMPKALLEHAGFVVMLPWEAHLCCGSAGTYNILQPAIASQLGARKAAALDTGRPRAIATGNIGCMAQIAQYTDTPLVHTVELLDWATGGPMPPALVQARKA</sequence>
<proteinExistence type="predicted"/>
<dbReference type="PANTHER" id="PTHR32479">
    <property type="entry name" value="GLYCOLATE OXIDASE IRON-SULFUR SUBUNIT"/>
    <property type="match status" value="1"/>
</dbReference>
<keyword evidence="5 6" id="KW-0411">Iron-sulfur</keyword>
<dbReference type="PIRSF" id="PIRSF000139">
    <property type="entry name" value="Glc_ox_4Fe-4S"/>
    <property type="match status" value="1"/>
</dbReference>
<keyword evidence="1 6" id="KW-0004">4Fe-4S</keyword>
<dbReference type="PROSITE" id="PS51379">
    <property type="entry name" value="4FE4S_FER_2"/>
    <property type="match status" value="2"/>
</dbReference>